<evidence type="ECO:0000313" key="4">
    <source>
        <dbReference type="EMBL" id="MBC1184427.1"/>
    </source>
</evidence>
<feature type="domain" description="HTH tetR-type" evidence="3">
    <location>
        <begin position="7"/>
        <end position="66"/>
    </location>
</feature>
<dbReference type="Proteomes" id="UP000607331">
    <property type="component" value="Unassembled WGS sequence"/>
</dbReference>
<dbReference type="InterPro" id="IPR009057">
    <property type="entry name" value="Homeodomain-like_sf"/>
</dbReference>
<gene>
    <name evidence="4" type="ORF">HII27_01710</name>
</gene>
<dbReference type="RefSeq" id="WP_185666239.1">
    <property type="nucleotide sequence ID" value="NZ_JABBJF010000001.1"/>
</dbReference>
<protein>
    <submittedName>
        <fullName evidence="4">TetR/AcrR family transcriptional regulator</fullName>
    </submittedName>
</protein>
<dbReference type="PANTHER" id="PTHR30055">
    <property type="entry name" value="HTH-TYPE TRANSCRIPTIONAL REGULATOR RUTR"/>
    <property type="match status" value="1"/>
</dbReference>
<dbReference type="PROSITE" id="PS01081">
    <property type="entry name" value="HTH_TETR_1"/>
    <property type="match status" value="1"/>
</dbReference>
<comment type="caution">
    <text evidence="4">The sequence shown here is derived from an EMBL/GenBank/DDBJ whole genome shotgun (WGS) entry which is preliminary data.</text>
</comment>
<evidence type="ECO:0000256" key="1">
    <source>
        <dbReference type="ARBA" id="ARBA00023125"/>
    </source>
</evidence>
<dbReference type="Gene3D" id="1.10.357.10">
    <property type="entry name" value="Tetracycline Repressor, domain 2"/>
    <property type="match status" value="1"/>
</dbReference>
<dbReference type="PRINTS" id="PR00455">
    <property type="entry name" value="HTHTETR"/>
</dbReference>
<feature type="DNA-binding region" description="H-T-H motif" evidence="2">
    <location>
        <begin position="29"/>
        <end position="48"/>
    </location>
</feature>
<name>A0ABR6RMS8_9ENTR</name>
<reference evidence="4 5" key="1">
    <citation type="submission" date="2020-04" db="EMBL/GenBank/DDBJ databases">
        <title>The draft genome of Kluyvera sichuanensis strain SCKS090646.</title>
        <authorList>
            <person name="Wei L."/>
            <person name="Liu L."/>
            <person name="Feng Y."/>
            <person name="Zong Z."/>
        </authorList>
    </citation>
    <scope>NUCLEOTIDE SEQUENCE [LARGE SCALE GENOMIC DNA]</scope>
    <source>
        <strain evidence="4 5">090646</strain>
    </source>
</reference>
<dbReference type="InterPro" id="IPR001647">
    <property type="entry name" value="HTH_TetR"/>
</dbReference>
<evidence type="ECO:0000313" key="5">
    <source>
        <dbReference type="Proteomes" id="UP000607331"/>
    </source>
</evidence>
<sequence>MARPRSEEKAQAILEAASICFAERGMSASTAMIAKHAGLSEGTLFRYFPSKDELINELYMYLKKDLCAYLSDGFSPTASLEARARFLWFSYISWGIKNPAANITLSHLDIGDLINPELKQKAAQYFPDMGVDEAFVQSPVFSGISRDFADSVFQSLADSTVKFATKDPGNAESYKEAGFAVFWKMIK</sequence>
<organism evidence="4 5">
    <name type="scientific">Kluyvera sichuanensis</name>
    <dbReference type="NCBI Taxonomy" id="2725494"/>
    <lineage>
        <taxon>Bacteria</taxon>
        <taxon>Pseudomonadati</taxon>
        <taxon>Pseudomonadota</taxon>
        <taxon>Gammaproteobacteria</taxon>
        <taxon>Enterobacterales</taxon>
        <taxon>Enterobacteriaceae</taxon>
        <taxon>Kluyvera</taxon>
    </lineage>
</organism>
<dbReference type="PANTHER" id="PTHR30055:SF222">
    <property type="entry name" value="REGULATORY PROTEIN"/>
    <property type="match status" value="1"/>
</dbReference>
<keyword evidence="1 2" id="KW-0238">DNA-binding</keyword>
<dbReference type="EMBL" id="JABBJF010000001">
    <property type="protein sequence ID" value="MBC1184427.1"/>
    <property type="molecule type" value="Genomic_DNA"/>
</dbReference>
<dbReference type="InterPro" id="IPR023772">
    <property type="entry name" value="DNA-bd_HTH_TetR-type_CS"/>
</dbReference>
<dbReference type="InterPro" id="IPR050109">
    <property type="entry name" value="HTH-type_TetR-like_transc_reg"/>
</dbReference>
<proteinExistence type="predicted"/>
<keyword evidence="5" id="KW-1185">Reference proteome</keyword>
<evidence type="ECO:0000259" key="3">
    <source>
        <dbReference type="PROSITE" id="PS50977"/>
    </source>
</evidence>
<evidence type="ECO:0000256" key="2">
    <source>
        <dbReference type="PROSITE-ProRule" id="PRU00335"/>
    </source>
</evidence>
<accession>A0ABR6RMS8</accession>
<dbReference type="SUPFAM" id="SSF46689">
    <property type="entry name" value="Homeodomain-like"/>
    <property type="match status" value="1"/>
</dbReference>
<dbReference type="Pfam" id="PF00440">
    <property type="entry name" value="TetR_N"/>
    <property type="match status" value="1"/>
</dbReference>
<dbReference type="PROSITE" id="PS50977">
    <property type="entry name" value="HTH_TETR_2"/>
    <property type="match status" value="1"/>
</dbReference>